<dbReference type="NCBIfam" id="TIGR03347">
    <property type="entry name" value="VI_chp_1"/>
    <property type="match status" value="1"/>
</dbReference>
<accession>A0A2X4VAJ7</accession>
<keyword evidence="2" id="KW-1185">Reference proteome</keyword>
<dbReference type="PANTHER" id="PTHR35564:SF3">
    <property type="entry name" value="TYPE VI SECRETION SYSTEM BASEPLATE SUBUNIT TSSG"/>
    <property type="match status" value="1"/>
</dbReference>
<gene>
    <name evidence="1" type="ORF">NCTC12151_03231</name>
</gene>
<dbReference type="EMBL" id="LS483470">
    <property type="protein sequence ID" value="SQI43792.1"/>
    <property type="molecule type" value="Genomic_DNA"/>
</dbReference>
<dbReference type="RefSeq" id="WP_111741542.1">
    <property type="nucleotide sequence ID" value="NZ_LR698987.1"/>
</dbReference>
<dbReference type="KEGG" id="lri:NCTC12151_03231"/>
<dbReference type="Pfam" id="PF06996">
    <property type="entry name" value="T6SS_TssG"/>
    <property type="match status" value="1"/>
</dbReference>
<evidence type="ECO:0000313" key="2">
    <source>
        <dbReference type="Proteomes" id="UP000249005"/>
    </source>
</evidence>
<dbReference type="AlphaFoldDB" id="A0A2X4VAJ7"/>
<evidence type="ECO:0000313" key="1">
    <source>
        <dbReference type="EMBL" id="SQI43792.1"/>
    </source>
</evidence>
<protein>
    <submittedName>
        <fullName evidence="1">Uncharacterized protein conserved in bacteria</fullName>
    </submittedName>
</protein>
<proteinExistence type="predicted"/>
<dbReference type="Proteomes" id="UP000249005">
    <property type="component" value="Chromosome 1"/>
</dbReference>
<reference evidence="1 2" key="1">
    <citation type="submission" date="2018-06" db="EMBL/GenBank/DDBJ databases">
        <authorList>
            <consortium name="Pathogen Informatics"/>
            <person name="Doyle S."/>
        </authorList>
    </citation>
    <scope>NUCLEOTIDE SEQUENCE [LARGE SCALE GENOMIC DNA]</scope>
    <source>
        <strain evidence="1 2">NCTC12151</strain>
    </source>
</reference>
<dbReference type="OrthoDB" id="1523296at2"/>
<organism evidence="1 2">
    <name type="scientific">Leminorella richardii</name>
    <dbReference type="NCBI Taxonomy" id="158841"/>
    <lineage>
        <taxon>Bacteria</taxon>
        <taxon>Pseudomonadati</taxon>
        <taxon>Pseudomonadota</taxon>
        <taxon>Gammaproteobacteria</taxon>
        <taxon>Enterobacterales</taxon>
        <taxon>Budviciaceae</taxon>
        <taxon>Leminorella</taxon>
    </lineage>
</organism>
<sequence>MDRQQDSALAPLTHTPLMEGLFRQAPRMNFYRFCQYLEQQNPSSLGLGTGETPATDPVRFRPLPEMGFPSSEMKRVEWDRDNPERPPTVRTTFLGLYGVDAVLPYAWLDDIVQRQEGHEALEEFLDIFNHRVMTQYYRIWRKYYYPAGFRSGGVDSVSQCLLGLAGFGIKGSSEQIAAPPSRFLALMGLITQRTRTGDGLKGVINLLLPGAEVDVDEFYPQWVSLDRPARLGYGERLDLQGSTVLGRRFKDSNSAVRVTITPATREQIEGLLPGETLHTDLMALLRAYLGYRFDACMMMNVRRELLPRAQLGESRVRLGLTSVLPVTNEQRKRQEISVNLGRYVGLVAQG</sequence>
<name>A0A2X4VAJ7_9GAMM</name>
<dbReference type="PANTHER" id="PTHR35564">
    <property type="match status" value="1"/>
</dbReference>
<dbReference type="InterPro" id="IPR010732">
    <property type="entry name" value="T6SS_TssG-like"/>
</dbReference>